<gene>
    <name evidence="2" type="ORF">CVT25_002135</name>
</gene>
<feature type="compositionally biased region" description="Polar residues" evidence="1">
    <location>
        <begin position="1"/>
        <end position="13"/>
    </location>
</feature>
<accession>A0A409X4H9</accession>
<feature type="region of interest" description="Disordered" evidence="1">
    <location>
        <begin position="259"/>
        <end position="289"/>
    </location>
</feature>
<dbReference type="Proteomes" id="UP000283269">
    <property type="component" value="Unassembled WGS sequence"/>
</dbReference>
<feature type="compositionally biased region" description="Polar residues" evidence="1">
    <location>
        <begin position="84"/>
        <end position="96"/>
    </location>
</feature>
<evidence type="ECO:0000256" key="1">
    <source>
        <dbReference type="SAM" id="MobiDB-lite"/>
    </source>
</evidence>
<dbReference type="OrthoDB" id="2855870at2759"/>
<evidence type="ECO:0000313" key="3">
    <source>
        <dbReference type="Proteomes" id="UP000283269"/>
    </source>
</evidence>
<organism evidence="2 3">
    <name type="scientific">Psilocybe cyanescens</name>
    <dbReference type="NCBI Taxonomy" id="93625"/>
    <lineage>
        <taxon>Eukaryota</taxon>
        <taxon>Fungi</taxon>
        <taxon>Dikarya</taxon>
        <taxon>Basidiomycota</taxon>
        <taxon>Agaricomycotina</taxon>
        <taxon>Agaricomycetes</taxon>
        <taxon>Agaricomycetidae</taxon>
        <taxon>Agaricales</taxon>
        <taxon>Agaricineae</taxon>
        <taxon>Strophariaceae</taxon>
        <taxon>Psilocybe</taxon>
    </lineage>
</organism>
<feature type="region of interest" description="Disordered" evidence="1">
    <location>
        <begin position="1"/>
        <end position="96"/>
    </location>
</feature>
<proteinExistence type="predicted"/>
<dbReference type="STRING" id="93625.A0A409X4H9"/>
<evidence type="ECO:0000313" key="2">
    <source>
        <dbReference type="EMBL" id="PPQ85683.1"/>
    </source>
</evidence>
<protein>
    <submittedName>
        <fullName evidence="2">Uncharacterized protein</fullName>
    </submittedName>
</protein>
<name>A0A409X4H9_PSICY</name>
<dbReference type="EMBL" id="NHYD01002657">
    <property type="protein sequence ID" value="PPQ85683.1"/>
    <property type="molecule type" value="Genomic_DNA"/>
</dbReference>
<feature type="compositionally biased region" description="Basic and acidic residues" evidence="1">
    <location>
        <begin position="25"/>
        <end position="46"/>
    </location>
</feature>
<sequence length="603" mass="67644">MDYNAESSSNYTEIKQVPNPNKPPDIAHYHRTASPERTKQKRRSTEDSGLTPKAQKHRKQSRHSPLSSPTPPPRLGIKTRIDTHASTPSLETQSIINMDEEMADDEDDSDFFDRFSDPQPTDINETVGNIYGNLLETNKLMAHLHSMDALSAAREHPGIVEHISILAPALMTGSLKDLAEQQTKILSLLESITKTLSALQTNIDTNLTSVCNKISNLDKDLTETKTYLKLMQTKATGIQAPVNPQDAYKKTKAIAGQTLVKVGTPPSPNCPEEPTKPKPDNLNPDTSHHPSRLIVQFHPDGILDKDKSEPETIVQTVNDALRNDPKSNHLRVVAARFNSQGNLILSTRADQTAAELITHANLFIPTINKGYKTSVRVDRRWYKIQVDRVSSCRLTIGGERSVREPESIHTELAACNPFYAEIMNSITSPPRWMCTKEELLTTTRSSVVFAVDQERIAKTFLERRTLAAFGRHCPLRAYQDRPPITQCKKCWGWDHKAEHCKENTRCRLCSKAHATEEHQDEPCQKCNIMELNGDSMDTRDGSSCYHNLRCVNCIAGGKPDHNHAADARQCPTRIEKYGTVRDIERKSRKAEDPWTVATGKKTV</sequence>
<comment type="caution">
    <text evidence="2">The sequence shown here is derived from an EMBL/GenBank/DDBJ whole genome shotgun (WGS) entry which is preliminary data.</text>
</comment>
<dbReference type="AlphaFoldDB" id="A0A409X4H9"/>
<dbReference type="InParanoid" id="A0A409X4H9"/>
<reference evidence="2 3" key="1">
    <citation type="journal article" date="2018" name="Evol. Lett.">
        <title>Horizontal gene cluster transfer increased hallucinogenic mushroom diversity.</title>
        <authorList>
            <person name="Reynolds H.T."/>
            <person name="Vijayakumar V."/>
            <person name="Gluck-Thaler E."/>
            <person name="Korotkin H.B."/>
            <person name="Matheny P.B."/>
            <person name="Slot J.C."/>
        </authorList>
    </citation>
    <scope>NUCLEOTIDE SEQUENCE [LARGE SCALE GENOMIC DNA]</scope>
    <source>
        <strain evidence="2 3">2631</strain>
    </source>
</reference>
<keyword evidence="3" id="KW-1185">Reference proteome</keyword>